<evidence type="ECO:0000313" key="2">
    <source>
        <dbReference type="EMBL" id="MWG33723.1"/>
    </source>
</evidence>
<keyword evidence="3" id="KW-1185">Reference proteome</keyword>
<keyword evidence="1" id="KW-0472">Membrane</keyword>
<feature type="transmembrane region" description="Helical" evidence="1">
    <location>
        <begin position="21"/>
        <end position="40"/>
    </location>
</feature>
<comment type="caution">
    <text evidence="2">The sequence shown here is derived from an EMBL/GenBank/DDBJ whole genome shotgun (WGS) entry which is preliminary data.</text>
</comment>
<accession>A0A6B0GLS1</accession>
<protein>
    <submittedName>
        <fullName evidence="2">Uncharacterized protein</fullName>
    </submittedName>
</protein>
<proteinExistence type="predicted"/>
<name>A0A6B0GLS1_9EURY</name>
<gene>
    <name evidence="2" type="ORF">GQS65_04310</name>
</gene>
<feature type="transmembrane region" description="Helical" evidence="1">
    <location>
        <begin position="75"/>
        <end position="97"/>
    </location>
</feature>
<feature type="transmembrane region" description="Helical" evidence="1">
    <location>
        <begin position="52"/>
        <end position="70"/>
    </location>
</feature>
<dbReference type="AlphaFoldDB" id="A0A6B0GLS1"/>
<keyword evidence="1" id="KW-1133">Transmembrane helix</keyword>
<keyword evidence="1" id="KW-0812">Transmembrane</keyword>
<feature type="transmembrane region" description="Helical" evidence="1">
    <location>
        <begin position="117"/>
        <end position="135"/>
    </location>
</feature>
<evidence type="ECO:0000313" key="3">
    <source>
        <dbReference type="Proteomes" id="UP000451471"/>
    </source>
</evidence>
<dbReference type="Proteomes" id="UP000451471">
    <property type="component" value="Unassembled WGS sequence"/>
</dbReference>
<reference evidence="2 3" key="1">
    <citation type="submission" date="2019-12" db="EMBL/GenBank/DDBJ databases">
        <title>Halocatena pleomorpha gen. nov. sp. nov., an extremely halophilic archaeon of family Halobacteriaceae isolated from saltpan soil.</title>
        <authorList>
            <person name="Pal Y."/>
            <person name="Verma A."/>
            <person name="Krishnamurthi S."/>
            <person name="Kumar P."/>
        </authorList>
    </citation>
    <scope>NUCLEOTIDE SEQUENCE [LARGE SCALE GENOMIC DNA]</scope>
    <source>
        <strain evidence="2 3">JCM 16495</strain>
    </source>
</reference>
<evidence type="ECO:0000256" key="1">
    <source>
        <dbReference type="SAM" id="Phobius"/>
    </source>
</evidence>
<organism evidence="2 3">
    <name type="scientific">Halomarina oriensis</name>
    <dbReference type="NCBI Taxonomy" id="671145"/>
    <lineage>
        <taxon>Archaea</taxon>
        <taxon>Methanobacteriati</taxon>
        <taxon>Methanobacteriota</taxon>
        <taxon>Stenosarchaea group</taxon>
        <taxon>Halobacteria</taxon>
        <taxon>Halobacteriales</taxon>
        <taxon>Natronomonadaceae</taxon>
        <taxon>Halomarina</taxon>
    </lineage>
</organism>
<dbReference type="EMBL" id="WSZK01000010">
    <property type="protein sequence ID" value="MWG33723.1"/>
    <property type="molecule type" value="Genomic_DNA"/>
</dbReference>
<sequence>MSSQFLPRIHRPQSASKGFQLTVIGGVLHALLAVGVRIVAGAPTALWDPYMLWALLGGFVVGACFTGLYVRAGLLLPGVVTLSLLAIGGVLTSNAYASLNGASPSFAWTPMTVYVTFWPFILAVALLVGGGEWLGRRLLHRAV</sequence>
<dbReference type="RefSeq" id="WP_158203450.1">
    <property type="nucleotide sequence ID" value="NZ_WSZK01000010.1"/>
</dbReference>